<proteinExistence type="predicted"/>
<reference evidence="1 2" key="1">
    <citation type="journal article" date="2019" name="Genome Biol. Evol.">
        <title>Day and night: Metabolic profiles and evolutionary relationships of six axenic non-marine cyanobacteria.</title>
        <authorList>
            <person name="Will S.E."/>
            <person name="Henke P."/>
            <person name="Boedeker C."/>
            <person name="Huang S."/>
            <person name="Brinkmann H."/>
            <person name="Rohde M."/>
            <person name="Jarek M."/>
            <person name="Friedl T."/>
            <person name="Seufert S."/>
            <person name="Schumacher M."/>
            <person name="Overmann J."/>
            <person name="Neumann-Schaal M."/>
            <person name="Petersen J."/>
        </authorList>
    </citation>
    <scope>NUCLEOTIDE SEQUENCE [LARGE SCALE GENOMIC DNA]</scope>
    <source>
        <strain evidence="1 2">SAG 39.79</strain>
    </source>
</reference>
<gene>
    <name evidence="1" type="ORF">DSM107010_54670</name>
</gene>
<sequence>MSKILDVTLSMEVAKRIKSKATKCFDNAYKAALLIEESVYVQGFLVFASAPCEMVEYGWLELGDRIIDPTFPHLDRHIETLYYFPAQRLTVPQLKATIEESKEDYPEDDPLPVYGEAPYEYYGDVMLGGADYAAAFKDAEAKCREIEQTGEWGVGSGE</sequence>
<protein>
    <submittedName>
        <fullName evidence="1">Uncharacterized protein</fullName>
    </submittedName>
</protein>
<accession>A0AB37UCN9</accession>
<evidence type="ECO:0000313" key="2">
    <source>
        <dbReference type="Proteomes" id="UP000282574"/>
    </source>
</evidence>
<name>A0AB37UCN9_9CYAN</name>
<evidence type="ECO:0000313" key="1">
    <source>
        <dbReference type="EMBL" id="RUT05783.1"/>
    </source>
</evidence>
<dbReference type="RefSeq" id="WP_127024473.1">
    <property type="nucleotide sequence ID" value="NZ_JAVKZF010000001.1"/>
</dbReference>
<dbReference type="Proteomes" id="UP000282574">
    <property type="component" value="Unassembled WGS sequence"/>
</dbReference>
<comment type="caution">
    <text evidence="1">The sequence shown here is derived from an EMBL/GenBank/DDBJ whole genome shotgun (WGS) entry which is preliminary data.</text>
</comment>
<dbReference type="AlphaFoldDB" id="A0AB37UCN9"/>
<organism evidence="1 2">
    <name type="scientific">Chroococcidiopsis cubana SAG 39.79</name>
    <dbReference type="NCBI Taxonomy" id="388085"/>
    <lineage>
        <taxon>Bacteria</taxon>
        <taxon>Bacillati</taxon>
        <taxon>Cyanobacteriota</taxon>
        <taxon>Cyanophyceae</taxon>
        <taxon>Chroococcidiopsidales</taxon>
        <taxon>Chroococcidiopsidaceae</taxon>
        <taxon>Chroococcidiopsis</taxon>
    </lineage>
</organism>
<keyword evidence="2" id="KW-1185">Reference proteome</keyword>
<dbReference type="EMBL" id="RSCK01000075">
    <property type="protein sequence ID" value="RUT05783.1"/>
    <property type="molecule type" value="Genomic_DNA"/>
</dbReference>